<evidence type="ECO:0000313" key="2">
    <source>
        <dbReference type="EMBL" id="KAF7827813.1"/>
    </source>
</evidence>
<gene>
    <name evidence="2" type="ORF">G2W53_018977</name>
</gene>
<dbReference type="EMBL" id="JAAIUW010000006">
    <property type="protein sequence ID" value="KAF7827813.1"/>
    <property type="molecule type" value="Genomic_DNA"/>
</dbReference>
<evidence type="ECO:0000313" key="3">
    <source>
        <dbReference type="Proteomes" id="UP000634136"/>
    </source>
</evidence>
<comment type="caution">
    <text evidence="2">The sequence shown here is derived from an EMBL/GenBank/DDBJ whole genome shotgun (WGS) entry which is preliminary data.</text>
</comment>
<reference evidence="2" key="1">
    <citation type="submission" date="2020-09" db="EMBL/GenBank/DDBJ databases">
        <title>Genome-Enabled Discovery of Anthraquinone Biosynthesis in Senna tora.</title>
        <authorList>
            <person name="Kang S.-H."/>
            <person name="Pandey R.P."/>
            <person name="Lee C.-M."/>
            <person name="Sim J.-S."/>
            <person name="Jeong J.-T."/>
            <person name="Choi B.-S."/>
            <person name="Jung M."/>
            <person name="Ginzburg D."/>
            <person name="Zhao K."/>
            <person name="Won S.Y."/>
            <person name="Oh T.-J."/>
            <person name="Yu Y."/>
            <person name="Kim N.-H."/>
            <person name="Lee O.R."/>
            <person name="Lee T.-H."/>
            <person name="Bashyal P."/>
            <person name="Kim T.-S."/>
            <person name="Lee W.-H."/>
            <person name="Kawkins C."/>
            <person name="Kim C.-K."/>
            <person name="Kim J.S."/>
            <person name="Ahn B.O."/>
            <person name="Rhee S.Y."/>
            <person name="Sohng J.K."/>
        </authorList>
    </citation>
    <scope>NUCLEOTIDE SEQUENCE</scope>
    <source>
        <tissue evidence="2">Leaf</tissue>
    </source>
</reference>
<accession>A0A834TTH6</accession>
<feature type="compositionally biased region" description="Basic and acidic residues" evidence="1">
    <location>
        <begin position="26"/>
        <end position="41"/>
    </location>
</feature>
<dbReference type="AlphaFoldDB" id="A0A834TTH6"/>
<name>A0A834TTH6_9FABA</name>
<evidence type="ECO:0000256" key="1">
    <source>
        <dbReference type="SAM" id="MobiDB-lite"/>
    </source>
</evidence>
<dbReference type="Proteomes" id="UP000634136">
    <property type="component" value="Unassembled WGS sequence"/>
</dbReference>
<protein>
    <submittedName>
        <fullName evidence="2">Zinc finger protein JAGGED-like</fullName>
    </submittedName>
</protein>
<sequence length="234" mass="24622">MSPSVGTIPCRRPEEIPLDLNNLPDDYSRDGKQVALHHEDSSSSGCSRKKKSGGKEGKEECGKFSIYSFSSLGFNGPGPGRAVGFAERETETLNHARQLVFRSDHTIAAQGPPHHLGCCQGIGGGGYHGGGEATTMGVRFPRYPAGPAAPPQAPAYNLYGSPTGGGGVNQNEYYVGHVMHNYGGVGVGVGESSYTCVGAPVGLGGKEGSVVQRQEEVMNWGRSYSGINRFQDGF</sequence>
<organism evidence="2 3">
    <name type="scientific">Senna tora</name>
    <dbReference type="NCBI Taxonomy" id="362788"/>
    <lineage>
        <taxon>Eukaryota</taxon>
        <taxon>Viridiplantae</taxon>
        <taxon>Streptophyta</taxon>
        <taxon>Embryophyta</taxon>
        <taxon>Tracheophyta</taxon>
        <taxon>Spermatophyta</taxon>
        <taxon>Magnoliopsida</taxon>
        <taxon>eudicotyledons</taxon>
        <taxon>Gunneridae</taxon>
        <taxon>Pentapetalae</taxon>
        <taxon>rosids</taxon>
        <taxon>fabids</taxon>
        <taxon>Fabales</taxon>
        <taxon>Fabaceae</taxon>
        <taxon>Caesalpinioideae</taxon>
        <taxon>Cassia clade</taxon>
        <taxon>Senna</taxon>
    </lineage>
</organism>
<dbReference type="OrthoDB" id="1721933at2759"/>
<feature type="region of interest" description="Disordered" evidence="1">
    <location>
        <begin position="1"/>
        <end position="59"/>
    </location>
</feature>
<keyword evidence="3" id="KW-1185">Reference proteome</keyword>
<proteinExistence type="predicted"/>